<protein>
    <submittedName>
        <fullName evidence="2">Uncharacterized protein</fullName>
    </submittedName>
</protein>
<feature type="region of interest" description="Disordered" evidence="1">
    <location>
        <begin position="169"/>
        <end position="203"/>
    </location>
</feature>
<dbReference type="AlphaFoldDB" id="A0A8J2HGD7"/>
<evidence type="ECO:0000313" key="3">
    <source>
        <dbReference type="Proteomes" id="UP000786811"/>
    </source>
</evidence>
<feature type="compositionally biased region" description="Basic and acidic residues" evidence="1">
    <location>
        <begin position="86"/>
        <end position="98"/>
    </location>
</feature>
<dbReference type="EMBL" id="CAJNRD030001122">
    <property type="protein sequence ID" value="CAG5100632.1"/>
    <property type="molecule type" value="Genomic_DNA"/>
</dbReference>
<keyword evidence="3" id="KW-1185">Reference proteome</keyword>
<feature type="region of interest" description="Disordered" evidence="1">
    <location>
        <begin position="1"/>
        <end position="98"/>
    </location>
</feature>
<proteinExistence type="predicted"/>
<sequence>MKTLFSNNRREVEKSNDINIDSDKCDKMEDRETSVASTSTAEHESLVNDRFINNDVEDDFERSEGEEVINNDDDEESDGDEESERYEENDNENSKKKMTLKEKIIGKIKKAIKRYENNKSKERSRVVESADLNETVEREEVNERENIDLDLNENEEIITKKQKKIDDFSKSTGLNRSEPYTKSKFESRQSTRGKKRKIDHTNEKIENIILVRRNTDSAGGWTMKKRN</sequence>
<organism evidence="2 3">
    <name type="scientific">Cotesia congregata</name>
    <name type="common">Parasitoid wasp</name>
    <name type="synonym">Apanteles congregatus</name>
    <dbReference type="NCBI Taxonomy" id="51543"/>
    <lineage>
        <taxon>Eukaryota</taxon>
        <taxon>Metazoa</taxon>
        <taxon>Ecdysozoa</taxon>
        <taxon>Arthropoda</taxon>
        <taxon>Hexapoda</taxon>
        <taxon>Insecta</taxon>
        <taxon>Pterygota</taxon>
        <taxon>Neoptera</taxon>
        <taxon>Endopterygota</taxon>
        <taxon>Hymenoptera</taxon>
        <taxon>Apocrita</taxon>
        <taxon>Ichneumonoidea</taxon>
        <taxon>Braconidae</taxon>
        <taxon>Microgastrinae</taxon>
        <taxon>Cotesia</taxon>
    </lineage>
</organism>
<feature type="compositionally biased region" description="Basic and acidic residues" evidence="1">
    <location>
        <begin position="8"/>
        <end position="33"/>
    </location>
</feature>
<name>A0A8J2HGD7_COTCN</name>
<evidence type="ECO:0000256" key="1">
    <source>
        <dbReference type="SAM" id="MobiDB-lite"/>
    </source>
</evidence>
<evidence type="ECO:0000313" key="2">
    <source>
        <dbReference type="EMBL" id="CAG5100632.1"/>
    </source>
</evidence>
<dbReference type="Proteomes" id="UP000786811">
    <property type="component" value="Unassembled WGS sequence"/>
</dbReference>
<gene>
    <name evidence="2" type="ORF">HICCMSTLAB_LOCUS9705</name>
</gene>
<reference evidence="2" key="1">
    <citation type="submission" date="2021-04" db="EMBL/GenBank/DDBJ databases">
        <authorList>
            <person name="Chebbi M.A.C M."/>
        </authorList>
    </citation>
    <scope>NUCLEOTIDE SEQUENCE</scope>
</reference>
<feature type="compositionally biased region" description="Basic and acidic residues" evidence="1">
    <location>
        <begin position="179"/>
        <end position="189"/>
    </location>
</feature>
<comment type="caution">
    <text evidence="2">The sequence shown here is derived from an EMBL/GenBank/DDBJ whole genome shotgun (WGS) entry which is preliminary data.</text>
</comment>
<feature type="compositionally biased region" description="Acidic residues" evidence="1">
    <location>
        <begin position="55"/>
        <end position="85"/>
    </location>
</feature>
<accession>A0A8J2HGD7</accession>